<comment type="caution">
    <text evidence="1">The sequence shown here is derived from an EMBL/GenBank/DDBJ whole genome shotgun (WGS) entry which is preliminary data.</text>
</comment>
<dbReference type="GO" id="GO:0005085">
    <property type="term" value="F:guanyl-nucleotide exchange factor activity"/>
    <property type="evidence" value="ECO:0007669"/>
    <property type="project" value="TreeGrafter"/>
</dbReference>
<keyword evidence="3" id="KW-1185">Reference proteome</keyword>
<dbReference type="PROSITE" id="PS50012">
    <property type="entry name" value="RCC1_3"/>
    <property type="match status" value="6"/>
</dbReference>
<evidence type="ECO:0000313" key="2">
    <source>
        <dbReference type="EMBL" id="MDQ0182453.1"/>
    </source>
</evidence>
<dbReference type="EMBL" id="JAUSTF010000012">
    <property type="protein sequence ID" value="MDQ0182453.1"/>
    <property type="molecule type" value="Genomic_DNA"/>
</dbReference>
<protein>
    <submittedName>
        <fullName evidence="1">Alpha-tubulin suppressor-like RCC1 family protein</fullName>
    </submittedName>
</protein>
<dbReference type="SUPFAM" id="SSF50985">
    <property type="entry name" value="RCC1/BLIP-II"/>
    <property type="match status" value="2"/>
</dbReference>
<dbReference type="PRINTS" id="PR00633">
    <property type="entry name" value="RCCNDNSATION"/>
</dbReference>
<name>A0AAW8DEG4_9MICC</name>
<evidence type="ECO:0000313" key="1">
    <source>
        <dbReference type="EMBL" id="MDP9906772.1"/>
    </source>
</evidence>
<sequence length="779" mass="78904">MGTTSKPTAEGAFIPLAPARFLDTRNSAPVGPDGTVSFQVGGVNGIPANAAAVTFNLTVTDPTSFGFITAYASGTNRPDASNVNFAGGQTVPNSVTVPVGADGRVTLFNRSSGTTQLIADVSGYYLPGAPTVPGAFVPVAPVRLLETRTSAPASPDGTVSFQVGGLGRIPATVSAVTFNLTVVNPTSYGFITAYASGTPRPNSSNVNFAKDQTVPNSVTVPVGSDGKVTLFNRSSGSTQLLADVSGYYVAGTPTVAGAFVPVAPTRFLDTRNRGPVGADGVVSFQAGGANGVPANVAAVTFNLTVTGPTSVGFITAYASGTDRPGSSNVNFSPGQTVPNSVTVPVGADGKVTLYNRAWGTTQLIADVSGYYLPGASTSSVGIWGDNRYGQLGNGTYTDSLSAIGVSGLTDVVMTAQGRANRYALRADGTVWAWGINYWGQLGDGTTEYRNTPVQVAGLTGVTSIVANTDNAYALLADGTVRAWGNNYDGQLGNGTRGYGPTTGYNSALSFSSTPVQVVGLTGVASLSATFSATYALLTDGTVRAWGENSDGALGDGTTINRDAPVKVSGLARVESLSTCWGNAYALLTDGTVRAWGNNLSSELGSGSSAPQSAIPVQVAGLSGVASLAVDGGHAYALLTDGTVRAWGLHAGELGGGPIGQNSSIPVRVPGLTAVASISVSYGTSYAVLADGTVRAWGYNPNGQVGNGTTTHTASPARVTGLSRVASITSNGFSTYALLTDGTVRAWGYNGEGQLSNGTKVSSSTPVQVQGLTNVRRLAM</sequence>
<dbReference type="Pfam" id="PF13540">
    <property type="entry name" value="RCC1_2"/>
    <property type="match status" value="2"/>
</dbReference>
<accession>A0AAW8DEG4</accession>
<gene>
    <name evidence="1" type="ORF">J2S90_003759</name>
    <name evidence="2" type="ORF">J2S93_003906</name>
</gene>
<organism evidence="1 4">
    <name type="scientific">Arthrobacter bambusae</name>
    <dbReference type="NCBI Taxonomy" id="1338426"/>
    <lineage>
        <taxon>Bacteria</taxon>
        <taxon>Bacillati</taxon>
        <taxon>Actinomycetota</taxon>
        <taxon>Actinomycetes</taxon>
        <taxon>Micrococcales</taxon>
        <taxon>Micrococcaceae</taxon>
        <taxon>Arthrobacter</taxon>
    </lineage>
</organism>
<evidence type="ECO:0000313" key="4">
    <source>
        <dbReference type="Proteomes" id="UP001242995"/>
    </source>
</evidence>
<proteinExistence type="predicted"/>
<dbReference type="InterPro" id="IPR000408">
    <property type="entry name" value="Reg_chr_condens"/>
</dbReference>
<dbReference type="Gene3D" id="2.130.10.30">
    <property type="entry name" value="Regulator of chromosome condensation 1/beta-lactamase-inhibitor protein II"/>
    <property type="match status" value="3"/>
</dbReference>
<dbReference type="RefSeq" id="WP_306963295.1">
    <property type="nucleotide sequence ID" value="NZ_JAUSRG010000014.1"/>
</dbReference>
<dbReference type="Proteomes" id="UP001230951">
    <property type="component" value="Unassembled WGS sequence"/>
</dbReference>
<dbReference type="AlphaFoldDB" id="A0AAW8DEG4"/>
<dbReference type="Pfam" id="PF00415">
    <property type="entry name" value="RCC1"/>
    <property type="match status" value="2"/>
</dbReference>
<dbReference type="PANTHER" id="PTHR45982:SF1">
    <property type="entry name" value="REGULATOR OF CHROMOSOME CONDENSATION"/>
    <property type="match status" value="1"/>
</dbReference>
<dbReference type="Proteomes" id="UP001242995">
    <property type="component" value="Unassembled WGS sequence"/>
</dbReference>
<dbReference type="InterPro" id="IPR009091">
    <property type="entry name" value="RCC1/BLIP-II"/>
</dbReference>
<dbReference type="PANTHER" id="PTHR45982">
    <property type="entry name" value="REGULATOR OF CHROMOSOME CONDENSATION"/>
    <property type="match status" value="1"/>
</dbReference>
<dbReference type="GO" id="GO:0005737">
    <property type="term" value="C:cytoplasm"/>
    <property type="evidence" value="ECO:0007669"/>
    <property type="project" value="TreeGrafter"/>
</dbReference>
<reference evidence="1 3" key="1">
    <citation type="submission" date="2023-07" db="EMBL/GenBank/DDBJ databases">
        <title>Sorghum-associated microbial communities from plants grown in Nebraska, USA.</title>
        <authorList>
            <person name="Schachtman D."/>
        </authorList>
    </citation>
    <scope>NUCLEOTIDE SEQUENCE</scope>
    <source>
        <strain evidence="1">DS1006</strain>
        <strain evidence="2 3">DS1016</strain>
    </source>
</reference>
<dbReference type="InterPro" id="IPR051553">
    <property type="entry name" value="Ran_GTPase-activating"/>
</dbReference>
<dbReference type="EMBL" id="JAUSRG010000014">
    <property type="protein sequence ID" value="MDP9906772.1"/>
    <property type="molecule type" value="Genomic_DNA"/>
</dbReference>
<evidence type="ECO:0000313" key="3">
    <source>
        <dbReference type="Proteomes" id="UP001230951"/>
    </source>
</evidence>